<accession>A0A0G4PMJ3</accession>
<reference evidence="1 2" key="1">
    <citation type="journal article" date="2014" name="Nat. Commun.">
        <title>Multiple recent horizontal transfers of a large genomic region in cheese making fungi.</title>
        <authorList>
            <person name="Cheeseman K."/>
            <person name="Ropars J."/>
            <person name="Renault P."/>
            <person name="Dupont J."/>
            <person name="Gouzy J."/>
            <person name="Branca A."/>
            <person name="Abraham A.L."/>
            <person name="Ceppi M."/>
            <person name="Conseiller E."/>
            <person name="Debuchy R."/>
            <person name="Malagnac F."/>
            <person name="Goarin A."/>
            <person name="Silar P."/>
            <person name="Lacoste S."/>
            <person name="Sallet E."/>
            <person name="Bensimon A."/>
            <person name="Giraud T."/>
            <person name="Brygoo Y."/>
        </authorList>
    </citation>
    <scope>NUCLEOTIDE SEQUENCE [LARGE SCALE GENOMIC DNA]</scope>
    <source>
        <strain evidence="2">FM 013</strain>
    </source>
</reference>
<sequence length="69" mass="7870">MLSQGQLLREFSNHMIRRQKVPTALISVTIRPVEALYRALGKCYAPQHPEGIWIAIIFVPDDANTKPRL</sequence>
<evidence type="ECO:0000313" key="1">
    <source>
        <dbReference type="EMBL" id="CRL27665.1"/>
    </source>
</evidence>
<dbReference type="AlphaFoldDB" id="A0A0G4PMJ3"/>
<keyword evidence="2" id="KW-1185">Reference proteome</keyword>
<evidence type="ECO:0000313" key="2">
    <source>
        <dbReference type="Proteomes" id="UP000053732"/>
    </source>
</evidence>
<dbReference type="Proteomes" id="UP000053732">
    <property type="component" value="Unassembled WGS sequence"/>
</dbReference>
<name>A0A0G4PMJ3_PENC3</name>
<gene>
    <name evidence="1" type="ORF">PCAMFM013_S023g000123</name>
</gene>
<proteinExistence type="predicted"/>
<protein>
    <submittedName>
        <fullName evidence="1">Str. FM013</fullName>
    </submittedName>
</protein>
<organism evidence="1 2">
    <name type="scientific">Penicillium camemberti (strain FM 013)</name>
    <dbReference type="NCBI Taxonomy" id="1429867"/>
    <lineage>
        <taxon>Eukaryota</taxon>
        <taxon>Fungi</taxon>
        <taxon>Dikarya</taxon>
        <taxon>Ascomycota</taxon>
        <taxon>Pezizomycotina</taxon>
        <taxon>Eurotiomycetes</taxon>
        <taxon>Eurotiomycetidae</taxon>
        <taxon>Eurotiales</taxon>
        <taxon>Aspergillaceae</taxon>
        <taxon>Penicillium</taxon>
    </lineage>
</organism>
<dbReference type="EMBL" id="HG793156">
    <property type="protein sequence ID" value="CRL27665.1"/>
    <property type="molecule type" value="Genomic_DNA"/>
</dbReference>